<dbReference type="InterPro" id="IPR010941">
    <property type="entry name" value="PhaC_N"/>
</dbReference>
<feature type="domain" description="Poly-beta-hydroxybutyrate polymerase N-terminal" evidence="4">
    <location>
        <begin position="19"/>
        <end position="59"/>
    </location>
</feature>
<evidence type="ECO:0000259" key="4">
    <source>
        <dbReference type="Pfam" id="PF12551"/>
    </source>
</evidence>
<organism evidence="5 6">
    <name type="scientific">Ideonella aquatica</name>
    <dbReference type="NCBI Taxonomy" id="2824119"/>
    <lineage>
        <taxon>Bacteria</taxon>
        <taxon>Pseudomonadati</taxon>
        <taxon>Pseudomonadota</taxon>
        <taxon>Betaproteobacteria</taxon>
        <taxon>Burkholderiales</taxon>
        <taxon>Sphaerotilaceae</taxon>
        <taxon>Ideonella</taxon>
    </lineage>
</organism>
<evidence type="ECO:0000313" key="5">
    <source>
        <dbReference type="EMBL" id="MBQ0960597.1"/>
    </source>
</evidence>
<dbReference type="AlphaFoldDB" id="A0A941BKK3"/>
<dbReference type="Gene3D" id="3.40.50.1820">
    <property type="entry name" value="alpha/beta hydrolase"/>
    <property type="match status" value="1"/>
</dbReference>
<dbReference type="InterPro" id="IPR029058">
    <property type="entry name" value="AB_hydrolase_fold"/>
</dbReference>
<dbReference type="Pfam" id="PF12551">
    <property type="entry name" value="PHBC_N"/>
    <property type="match status" value="1"/>
</dbReference>
<dbReference type="InterPro" id="IPR051321">
    <property type="entry name" value="PHA/PHB_synthase"/>
</dbReference>
<feature type="domain" description="Poly-beta-hydroxybutyrate polymerase N-terminal" evidence="3">
    <location>
        <begin position="89"/>
        <end position="257"/>
    </location>
</feature>
<keyword evidence="1" id="KW-0808">Transferase</keyword>
<evidence type="ECO:0000256" key="2">
    <source>
        <dbReference type="ARBA" id="ARBA00023315"/>
    </source>
</evidence>
<sequence>MTMDQPTLSPDPDQAARDAAQAFDSRFHAAMAPLWGGLSPISLALATTDWALHLATQPAQAALLAARAQQGVWQWWGDTLGQTPPDSPDPRFRHPGWRAWPWAPVVQAWHAAERWWDQATALRGMSAHHQEMARFFARQWLDMLSPANAGLANPEVLQRTAQRLGGNLLDGAAHALDDWRVAQGLAPLQPPTAQYRPGIEVAVTPGRVVHRNHLTELIQFLPLTASVQAEPVFIVPSWIMKYYILDLSPHNSMVRWLTEQGHTVYILSWRNPDESDALLDLHDYLEQGVLDNLAAIGRLCGGQPVHAAGYCLGGTLLSIAAAALARPGGVDGGAALPPLASVSLLAAETDFAEPGEMGVLIDESQVALIEDMMAQRGFLSGRQMAGSFAYLHSRELIWSHRMRALWLGEPDQPNDLMAWNADTTRMPAVMHSEYLRRCYLRNELAEGRFPVQGRPVSLGDIRQPIFVVGTEQDHVSPWKSVYKIHRLTDGELSFVLTNAGHNAGIVSEPGHPRRRHALRLRRPGDAWVDPEHWADGAERREGSWWPTWHAWLTAHGSGHRVKARTPPAQAVLADAPGTYVHQCHAD</sequence>
<dbReference type="GO" id="GO:0042619">
    <property type="term" value="P:poly-hydroxybutyrate biosynthetic process"/>
    <property type="evidence" value="ECO:0007669"/>
    <property type="project" value="InterPro"/>
</dbReference>
<dbReference type="GO" id="GO:0016746">
    <property type="term" value="F:acyltransferase activity"/>
    <property type="evidence" value="ECO:0007669"/>
    <property type="project" value="UniProtKB-KW"/>
</dbReference>
<evidence type="ECO:0000313" key="6">
    <source>
        <dbReference type="Proteomes" id="UP000678374"/>
    </source>
</evidence>
<gene>
    <name evidence="5" type="ORF">KAK06_16705</name>
</gene>
<keyword evidence="2" id="KW-0012">Acyltransferase</keyword>
<evidence type="ECO:0000259" key="3">
    <source>
        <dbReference type="Pfam" id="PF07167"/>
    </source>
</evidence>
<dbReference type="InterPro" id="IPR022211">
    <property type="entry name" value="PHBC_N"/>
</dbReference>
<dbReference type="PANTHER" id="PTHR36837:SF5">
    <property type="entry name" value="POLY-3-HYDROXYBUTYRATE SYNTHASE"/>
    <property type="match status" value="1"/>
</dbReference>
<evidence type="ECO:0000256" key="1">
    <source>
        <dbReference type="ARBA" id="ARBA00022679"/>
    </source>
</evidence>
<name>A0A941BKK3_9BURK</name>
<proteinExistence type="predicted"/>
<protein>
    <submittedName>
        <fullName evidence="5">Polyhydroxyalkanoic acid synthase</fullName>
    </submittedName>
</protein>
<dbReference type="PANTHER" id="PTHR36837">
    <property type="entry name" value="POLY(3-HYDROXYALKANOATE) POLYMERASE SUBUNIT PHAC"/>
    <property type="match status" value="1"/>
</dbReference>
<comment type="caution">
    <text evidence="5">The sequence shown here is derived from an EMBL/GenBank/DDBJ whole genome shotgun (WGS) entry which is preliminary data.</text>
</comment>
<dbReference type="Pfam" id="PF07167">
    <property type="entry name" value="PhaC_N"/>
    <property type="match status" value="1"/>
</dbReference>
<dbReference type="SUPFAM" id="SSF53474">
    <property type="entry name" value="alpha/beta-Hydrolases"/>
    <property type="match status" value="1"/>
</dbReference>
<dbReference type="EMBL" id="JAGQDE010000015">
    <property type="protein sequence ID" value="MBQ0960597.1"/>
    <property type="molecule type" value="Genomic_DNA"/>
</dbReference>
<keyword evidence="6" id="KW-1185">Reference proteome</keyword>
<dbReference type="Proteomes" id="UP000678374">
    <property type="component" value="Unassembled WGS sequence"/>
</dbReference>
<reference evidence="5" key="1">
    <citation type="submission" date="2021-04" db="EMBL/GenBank/DDBJ databases">
        <title>The genome sequence of Ideonella sp. 4Y11.</title>
        <authorList>
            <person name="Liu Y."/>
        </authorList>
    </citation>
    <scope>NUCLEOTIDE SEQUENCE</scope>
    <source>
        <strain evidence="5">4Y11</strain>
    </source>
</reference>
<accession>A0A941BKK3</accession>